<gene>
    <name evidence="2" type="ORF">MC45_11440</name>
</gene>
<evidence type="ECO:0000256" key="1">
    <source>
        <dbReference type="SAM" id="SignalP"/>
    </source>
</evidence>
<sequence length="81" mass="8300">MSAILRTAVLCAIVTGAASPALAAKKPPVVIVPARVIADPAARICMPRSTSPLIAKDKSLPETICETVAAWAAHGVTIRAK</sequence>
<keyword evidence="1" id="KW-0732">Signal</keyword>
<dbReference type="RefSeq" id="WP_038663191.1">
    <property type="nucleotide sequence ID" value="NZ_CP009571.1"/>
</dbReference>
<evidence type="ECO:0000313" key="3">
    <source>
        <dbReference type="Proteomes" id="UP000033200"/>
    </source>
</evidence>
<dbReference type="HOGENOM" id="CLU_2572102_0_0_5"/>
<dbReference type="eggNOG" id="ENOG5032K21">
    <property type="taxonomic scope" value="Bacteria"/>
</dbReference>
<dbReference type="KEGG" id="stax:MC45_11440"/>
<dbReference type="Proteomes" id="UP000033200">
    <property type="component" value="Chromosome"/>
</dbReference>
<accession>A0A097EH34</accession>
<proteinExistence type="predicted"/>
<feature type="chain" id="PRO_5001929939" evidence="1">
    <location>
        <begin position="24"/>
        <end position="81"/>
    </location>
</feature>
<organism evidence="2 3">
    <name type="scientific">Sphingomonas taxi</name>
    <dbReference type="NCBI Taxonomy" id="1549858"/>
    <lineage>
        <taxon>Bacteria</taxon>
        <taxon>Pseudomonadati</taxon>
        <taxon>Pseudomonadota</taxon>
        <taxon>Alphaproteobacteria</taxon>
        <taxon>Sphingomonadales</taxon>
        <taxon>Sphingomonadaceae</taxon>
        <taxon>Sphingomonas</taxon>
    </lineage>
</organism>
<name>A0A097EH34_9SPHN</name>
<dbReference type="EMBL" id="CP009571">
    <property type="protein sequence ID" value="AIT06885.1"/>
    <property type="molecule type" value="Genomic_DNA"/>
</dbReference>
<protein>
    <submittedName>
        <fullName evidence="2">Uncharacterized protein</fullName>
    </submittedName>
</protein>
<reference evidence="2 3" key="1">
    <citation type="submission" date="2014-09" db="EMBL/GenBank/DDBJ databases">
        <title>Using Illumina technology Improving SMRT sequencing Genome Assembly by RASTools.</title>
        <authorList>
            <person name="Zhou Y."/>
            <person name="Ma T."/>
            <person name="Liu T."/>
        </authorList>
    </citation>
    <scope>NUCLEOTIDE SEQUENCE [LARGE SCALE GENOMIC DNA]</scope>
    <source>
        <strain evidence="2 3">ATCC 55669</strain>
    </source>
</reference>
<keyword evidence="3" id="KW-1185">Reference proteome</keyword>
<evidence type="ECO:0000313" key="2">
    <source>
        <dbReference type="EMBL" id="AIT06885.1"/>
    </source>
</evidence>
<dbReference type="AlphaFoldDB" id="A0A097EH34"/>
<feature type="signal peptide" evidence="1">
    <location>
        <begin position="1"/>
        <end position="23"/>
    </location>
</feature>